<proteinExistence type="predicted"/>
<reference evidence="1" key="1">
    <citation type="submission" date="2022-03" db="EMBL/GenBank/DDBJ databases">
        <title>Sea Food Isolates.</title>
        <authorList>
            <person name="Li c."/>
        </authorList>
    </citation>
    <scope>NUCLEOTIDE SEQUENCE</scope>
    <source>
        <strain evidence="1">19GA11TI05</strain>
    </source>
</reference>
<protein>
    <submittedName>
        <fullName evidence="1">Uncharacterized protein</fullName>
    </submittedName>
</protein>
<sequence length="192" mass="21872">MRNDVFNNRRYVPVIRYNDPALQAAMLNNQGDYARIFVMINNVFIGHSGLVLDEGENSFLYDPAGSYTGCKNNKCEGSVKSFRGSGDYFEYPDFNWDDYLQYQLDDGEDILVFEFIVPDNQMKNMKDNILNYSDFATDFTCATNVARVLRESGGIFSDIDDGFFTPWGLKGALFEIQVKKGIMPYAHVPVPQ</sequence>
<name>A0AAU6TWS3_UNCXX</name>
<dbReference type="AlphaFoldDB" id="A0AAU6TWS3"/>
<dbReference type="EMBL" id="CP095362">
    <property type="protein sequence ID" value="XAG65496.1"/>
    <property type="molecule type" value="Genomic_DNA"/>
</dbReference>
<accession>A0AAU6TWS3</accession>
<evidence type="ECO:0000313" key="1">
    <source>
        <dbReference type="EMBL" id="XAG65496.1"/>
    </source>
</evidence>
<gene>
    <name evidence="1" type="ORF">MRM81_00075</name>
</gene>
<organism evidence="1">
    <name type="scientific">bacterium 19GA11TI05</name>
    <dbReference type="NCBI Taxonomy" id="2920688"/>
    <lineage>
        <taxon>Bacteria</taxon>
    </lineage>
</organism>